<dbReference type="InterPro" id="IPR000182">
    <property type="entry name" value="GNAT_dom"/>
</dbReference>
<dbReference type="SUPFAM" id="SSF55729">
    <property type="entry name" value="Acyl-CoA N-acyltransferases (Nat)"/>
    <property type="match status" value="1"/>
</dbReference>
<evidence type="ECO:0000313" key="3">
    <source>
        <dbReference type="Proteomes" id="UP000342249"/>
    </source>
</evidence>
<reference evidence="2 3" key="1">
    <citation type="journal article" date="2019" name="Lett. Appl. Microbiol.">
        <title>A case of 'blown pack' spoilage of vacuum-packaged pork likely associated with Clostridium estertheticum in Canada.</title>
        <authorList>
            <person name="Zhang P."/>
            <person name="Ward P."/>
            <person name="McMullen L.M."/>
            <person name="Yang X."/>
        </authorList>
    </citation>
    <scope>NUCLEOTIDE SEQUENCE [LARGE SCALE GENOMIC DNA]</scope>
    <source>
        <strain evidence="2 3">MA19</strain>
    </source>
</reference>
<dbReference type="RefSeq" id="WP_152752329.1">
    <property type="nucleotide sequence ID" value="NZ_SPSE01000032.1"/>
</dbReference>
<dbReference type="Gene3D" id="3.40.630.30">
    <property type="match status" value="1"/>
</dbReference>
<dbReference type="InterPro" id="IPR016181">
    <property type="entry name" value="Acyl_CoA_acyltransferase"/>
</dbReference>
<dbReference type="PROSITE" id="PS51186">
    <property type="entry name" value="GNAT"/>
    <property type="match status" value="1"/>
</dbReference>
<keyword evidence="2" id="KW-0808">Transferase</keyword>
<dbReference type="CDD" id="cd04301">
    <property type="entry name" value="NAT_SF"/>
    <property type="match status" value="1"/>
</dbReference>
<protein>
    <submittedName>
        <fullName evidence="2">N-acetyltransferase</fullName>
    </submittedName>
</protein>
<dbReference type="GO" id="GO:0016747">
    <property type="term" value="F:acyltransferase activity, transferring groups other than amino-acyl groups"/>
    <property type="evidence" value="ECO:0007669"/>
    <property type="project" value="InterPro"/>
</dbReference>
<accession>A0A5N7INP4</accession>
<dbReference type="Pfam" id="PF18015">
    <property type="entry name" value="Acetyltransf_19"/>
    <property type="match status" value="1"/>
</dbReference>
<feature type="domain" description="N-acetyltransferase" evidence="1">
    <location>
        <begin position="136"/>
        <end position="259"/>
    </location>
</feature>
<dbReference type="EMBL" id="SPSF01000031">
    <property type="protein sequence ID" value="MPQ62592.1"/>
    <property type="molecule type" value="Genomic_DNA"/>
</dbReference>
<evidence type="ECO:0000313" key="2">
    <source>
        <dbReference type="EMBL" id="MPQ62592.1"/>
    </source>
</evidence>
<gene>
    <name evidence="2" type="ORF">E4V82_10795</name>
</gene>
<dbReference type="AlphaFoldDB" id="A0A5N7INP4"/>
<sequence>MEYKFIKTSFNENKAMFFKYFNSLSGIYDNFLESHILKSDLYSIYIDNNNKGYFAIYEDRLLTQFYVDISAMKYAQSIFKDILEQYHVKGAFVPTCDELLLSLSLDFHKKVNMQAYFFEENKNSMYEIKPPMYNRNLLRVATEIDTPAIKEQSDNFFDTFQYSSLQNKIYILEKNDEILGFGIIEDCNIFTEYKATGMFTVAKYRQKGVGRSIILHLRDICHENGFKPLTGCWYHNYNSKNTLESCGYISNTRLLNVEF</sequence>
<proteinExistence type="predicted"/>
<dbReference type="Proteomes" id="UP000342249">
    <property type="component" value="Unassembled WGS sequence"/>
</dbReference>
<dbReference type="Gene3D" id="3.40.630.80">
    <property type="match status" value="1"/>
</dbReference>
<evidence type="ECO:0000259" key="1">
    <source>
        <dbReference type="PROSITE" id="PS51186"/>
    </source>
</evidence>
<name>A0A5N7INP4_9CLOT</name>
<organism evidence="2 3">
    <name type="scientific">Clostridium estertheticum</name>
    <dbReference type="NCBI Taxonomy" id="238834"/>
    <lineage>
        <taxon>Bacteria</taxon>
        <taxon>Bacillati</taxon>
        <taxon>Bacillota</taxon>
        <taxon>Clostridia</taxon>
        <taxon>Eubacteriales</taxon>
        <taxon>Clostridiaceae</taxon>
        <taxon>Clostridium</taxon>
    </lineage>
</organism>
<dbReference type="InterPro" id="IPR040579">
    <property type="entry name" value="Acetyltransf_19"/>
</dbReference>
<comment type="caution">
    <text evidence="2">The sequence shown here is derived from an EMBL/GenBank/DDBJ whole genome shotgun (WGS) entry which is preliminary data.</text>
</comment>
<dbReference type="Pfam" id="PF00583">
    <property type="entry name" value="Acetyltransf_1"/>
    <property type="match status" value="1"/>
</dbReference>